<dbReference type="InterPro" id="IPR039794">
    <property type="entry name" value="Gtb1-like"/>
</dbReference>
<organism evidence="7 8">
    <name type="scientific">Hevea brasiliensis</name>
    <name type="common">Para rubber tree</name>
    <name type="synonym">Siphonia brasiliensis</name>
    <dbReference type="NCBI Taxonomy" id="3981"/>
    <lineage>
        <taxon>Eukaryota</taxon>
        <taxon>Viridiplantae</taxon>
        <taxon>Streptophyta</taxon>
        <taxon>Embryophyta</taxon>
        <taxon>Tracheophyta</taxon>
        <taxon>Spermatophyta</taxon>
        <taxon>Magnoliopsida</taxon>
        <taxon>eudicotyledons</taxon>
        <taxon>Gunneridae</taxon>
        <taxon>Pentapetalae</taxon>
        <taxon>rosids</taxon>
        <taxon>fabids</taxon>
        <taxon>Malpighiales</taxon>
        <taxon>Euphorbiaceae</taxon>
        <taxon>Crotonoideae</taxon>
        <taxon>Micrandreae</taxon>
        <taxon>Hevea</taxon>
    </lineage>
</organism>
<feature type="compositionally biased region" description="Basic and acidic residues" evidence="5">
    <location>
        <begin position="456"/>
        <end position="481"/>
    </location>
</feature>
<evidence type="ECO:0000313" key="7">
    <source>
        <dbReference type="EMBL" id="KAF2303968.1"/>
    </source>
</evidence>
<accession>A0A6A6LUN3</accession>
<feature type="compositionally biased region" description="Basic and acidic residues" evidence="5">
    <location>
        <begin position="399"/>
        <end position="443"/>
    </location>
</feature>
<feature type="compositionally biased region" description="Acidic residues" evidence="5">
    <location>
        <begin position="353"/>
        <end position="362"/>
    </location>
</feature>
<feature type="domain" description="MRH" evidence="6">
    <location>
        <begin position="616"/>
        <end position="711"/>
    </location>
</feature>
<dbReference type="Proteomes" id="UP000467840">
    <property type="component" value="Chromosome 16"/>
</dbReference>
<dbReference type="Gene3D" id="4.10.400.10">
    <property type="entry name" value="Low-density Lipoprotein Receptor"/>
    <property type="match status" value="1"/>
</dbReference>
<name>A0A6A6LUN3_HEVBR</name>
<keyword evidence="3" id="KW-0256">Endoplasmic reticulum</keyword>
<dbReference type="InterPro" id="IPR002172">
    <property type="entry name" value="LDrepeatLR_classA_rpt"/>
</dbReference>
<dbReference type="GO" id="GO:0017177">
    <property type="term" value="C:glucosidase II complex"/>
    <property type="evidence" value="ECO:0007669"/>
    <property type="project" value="TreeGrafter"/>
</dbReference>
<evidence type="ECO:0000313" key="8">
    <source>
        <dbReference type="Proteomes" id="UP000467840"/>
    </source>
</evidence>
<evidence type="ECO:0000256" key="4">
    <source>
        <dbReference type="ARBA" id="ARBA00023157"/>
    </source>
</evidence>
<dbReference type="Pfam" id="PF13015">
    <property type="entry name" value="PRKCSH_1"/>
    <property type="match status" value="1"/>
</dbReference>
<comment type="caution">
    <text evidence="7">The sequence shown here is derived from an EMBL/GenBank/DDBJ whole genome shotgun (WGS) entry which is preliminary data.</text>
</comment>
<evidence type="ECO:0000256" key="1">
    <source>
        <dbReference type="ARBA" id="ARBA00022387"/>
    </source>
</evidence>
<evidence type="ECO:0000256" key="2">
    <source>
        <dbReference type="ARBA" id="ARBA00022729"/>
    </source>
</evidence>
<feature type="compositionally biased region" description="Acidic residues" evidence="5">
    <location>
        <begin position="482"/>
        <end position="495"/>
    </location>
</feature>
<dbReference type="InterPro" id="IPR044865">
    <property type="entry name" value="MRH_dom"/>
</dbReference>
<evidence type="ECO:0000256" key="3">
    <source>
        <dbReference type="ARBA" id="ARBA00022824"/>
    </source>
</evidence>
<reference evidence="7 8" key="1">
    <citation type="journal article" date="2020" name="Mol. Plant">
        <title>The Chromosome-Based Rubber Tree Genome Provides New Insights into Spurge Genome Evolution and Rubber Biosynthesis.</title>
        <authorList>
            <person name="Liu J."/>
            <person name="Shi C."/>
            <person name="Shi C.C."/>
            <person name="Li W."/>
            <person name="Zhang Q.J."/>
            <person name="Zhang Y."/>
            <person name="Li K."/>
            <person name="Lu H.F."/>
            <person name="Shi C."/>
            <person name="Zhu S.T."/>
            <person name="Xiao Z.Y."/>
            <person name="Nan H."/>
            <person name="Yue Y."/>
            <person name="Zhu X.G."/>
            <person name="Wu Y."/>
            <person name="Hong X.N."/>
            <person name="Fan G.Y."/>
            <person name="Tong Y."/>
            <person name="Zhang D."/>
            <person name="Mao C.L."/>
            <person name="Liu Y.L."/>
            <person name="Hao S.J."/>
            <person name="Liu W.Q."/>
            <person name="Lv M.Q."/>
            <person name="Zhang H.B."/>
            <person name="Liu Y."/>
            <person name="Hu-Tang G.R."/>
            <person name="Wang J.P."/>
            <person name="Wang J.H."/>
            <person name="Sun Y.H."/>
            <person name="Ni S.B."/>
            <person name="Chen W.B."/>
            <person name="Zhang X.C."/>
            <person name="Jiao Y.N."/>
            <person name="Eichler E.E."/>
            <person name="Li G.H."/>
            <person name="Liu X."/>
            <person name="Gao L.Z."/>
        </authorList>
    </citation>
    <scope>NUCLEOTIDE SEQUENCE [LARGE SCALE GENOMIC DNA]</scope>
    <source>
        <strain evidence="8">cv. GT1</strain>
        <tissue evidence="7">Leaf</tissue>
    </source>
</reference>
<feature type="compositionally biased region" description="Basic and acidic residues" evidence="5">
    <location>
        <begin position="363"/>
        <end position="374"/>
    </location>
</feature>
<evidence type="ECO:0000256" key="5">
    <source>
        <dbReference type="SAM" id="MobiDB-lite"/>
    </source>
</evidence>
<dbReference type="SUPFAM" id="SSF57424">
    <property type="entry name" value="LDL receptor-like module"/>
    <property type="match status" value="1"/>
</dbReference>
<keyword evidence="2" id="KW-0732">Signal</keyword>
<protein>
    <recommendedName>
        <fullName evidence="1">Glucosidase 2 subunit beta</fullName>
    </recommendedName>
</protein>
<dbReference type="InterPro" id="IPR028146">
    <property type="entry name" value="PRKCSH_N"/>
</dbReference>
<dbReference type="AlphaFoldDB" id="A0A6A6LUN3"/>
<dbReference type="InterPro" id="IPR009011">
    <property type="entry name" value="Man6P_isomerase_rcpt-bd_dom_sf"/>
</dbReference>
<dbReference type="GO" id="GO:0006491">
    <property type="term" value="P:N-glycan processing"/>
    <property type="evidence" value="ECO:0007669"/>
    <property type="project" value="TreeGrafter"/>
</dbReference>
<gene>
    <name evidence="7" type="ORF">GH714_025410</name>
</gene>
<dbReference type="SUPFAM" id="SSF50911">
    <property type="entry name" value="Mannose 6-phosphate receptor domain"/>
    <property type="match status" value="1"/>
</dbReference>
<dbReference type="Pfam" id="PF12999">
    <property type="entry name" value="PRKCSH-like"/>
    <property type="match status" value="1"/>
</dbReference>
<evidence type="ECO:0000259" key="6">
    <source>
        <dbReference type="PROSITE" id="PS51914"/>
    </source>
</evidence>
<keyword evidence="4" id="KW-1015">Disulfide bond</keyword>
<feature type="region of interest" description="Disordered" evidence="5">
    <location>
        <begin position="291"/>
        <end position="533"/>
    </location>
</feature>
<dbReference type="PROSITE" id="PS51914">
    <property type="entry name" value="MRH"/>
    <property type="match status" value="1"/>
</dbReference>
<keyword evidence="8" id="KW-1185">Reference proteome</keyword>
<dbReference type="Gene3D" id="2.70.130.10">
    <property type="entry name" value="Mannose-6-phosphate receptor binding domain"/>
    <property type="match status" value="1"/>
</dbReference>
<dbReference type="InterPro" id="IPR036607">
    <property type="entry name" value="PRKCSH"/>
</dbReference>
<feature type="compositionally biased region" description="Acidic residues" evidence="5">
    <location>
        <begin position="503"/>
        <end position="518"/>
    </location>
</feature>
<dbReference type="CDD" id="cd00112">
    <property type="entry name" value="LDLa"/>
    <property type="match status" value="1"/>
</dbReference>
<dbReference type="EMBL" id="JAAGAX010000009">
    <property type="protein sequence ID" value="KAF2303968.1"/>
    <property type="molecule type" value="Genomic_DNA"/>
</dbReference>
<proteinExistence type="predicted"/>
<dbReference type="PANTHER" id="PTHR12630:SF1">
    <property type="entry name" value="GLUCOSIDASE 2 SUBUNIT BETA"/>
    <property type="match status" value="1"/>
</dbReference>
<sequence>MEAWGSYEIFILCLLSYDTLVGVEMRDFLAGETIMARKGLDFGSVDYEDIAGSLTFVDLASMASPPKLQFGVGDYDYRAFHEFSTNLAKMKMDASVLMYGLVLGVLCISSIAKSAVPKDPFLGIPPQDEKYYKISSETIKCKDGSKKFTKAQLNDDFCDCLDGTDEPGTSACPEGKFYCRNSGHIPVLLFSSRVNDGICDCCDGSDEYDGQVSCRNTCWEAGKVARDKFRKKIATYKEGVVLRKQEVEQAKLAITKDEAELSKLIDEENILKGLVQQLKERKEQIEKAEEKERLQKEKEENEKNQAEEKASREKGKVEEEAQQEKGGAMEKANVGDNPAESVDNDKIGVLDDSSLDQDEAGEHDDHVAEAEIYNKIEGSSENEVKQHVAQEEENSISPESKDDSAVVSVIDHDTGAEVSHDHAVKVENDLSKNTEGLSKEELGRLVASRWTGSSESKTEGVDVAKDDHGNHEDHEEMPPDMHDEEYDGYASETDDDTGKYDDVDTEDDMDETYEEDAHDDTGSSYKPDPEDDIDLSDITSSSNPSWLEKIQQTVRNILHAVNIFQTPVDKSEAAHIRKEYEESSTKLSKIQSRISSLTQKLKHDFGTEKEFYSFYDHCFESKQNKYVYKVCPFKQASQVEGHTTTSLGRWDKFEDLYRTMIFSNGDRCWNGPARSLRVKLRCGLKNELTDIDEPSRCEYVAFLSTPALCLDEKLKEMEDKLELVNREQPQGHDEL</sequence>
<dbReference type="PANTHER" id="PTHR12630">
    <property type="entry name" value="N-LINKED OLIGOSACCHARIDE PROCESSING"/>
    <property type="match status" value="1"/>
</dbReference>
<feature type="compositionally biased region" description="Basic and acidic residues" evidence="5">
    <location>
        <begin position="291"/>
        <end position="323"/>
    </location>
</feature>
<dbReference type="InterPro" id="IPR036055">
    <property type="entry name" value="LDL_receptor-like_sf"/>
</dbReference>